<feature type="transmembrane region" description="Helical" evidence="1">
    <location>
        <begin position="307"/>
        <end position="325"/>
    </location>
</feature>
<comment type="caution">
    <text evidence="2">The sequence shown here is derived from an EMBL/GenBank/DDBJ whole genome shotgun (WGS) entry which is preliminary data.</text>
</comment>
<keyword evidence="1" id="KW-1133">Transmembrane helix</keyword>
<keyword evidence="1" id="KW-0812">Transmembrane</keyword>
<evidence type="ECO:0000313" key="2">
    <source>
        <dbReference type="EMBL" id="TDU87726.1"/>
    </source>
</evidence>
<name>A0A4R7T8R3_9ACTN</name>
<feature type="transmembrane region" description="Helical" evidence="1">
    <location>
        <begin position="201"/>
        <end position="220"/>
    </location>
</feature>
<proteinExistence type="predicted"/>
<feature type="transmembrane region" description="Helical" evidence="1">
    <location>
        <begin position="147"/>
        <end position="168"/>
    </location>
</feature>
<feature type="transmembrane region" description="Helical" evidence="1">
    <location>
        <begin position="41"/>
        <end position="64"/>
    </location>
</feature>
<feature type="transmembrane region" description="Helical" evidence="1">
    <location>
        <begin position="271"/>
        <end position="295"/>
    </location>
</feature>
<dbReference type="Proteomes" id="UP000295151">
    <property type="component" value="Unassembled WGS sequence"/>
</dbReference>
<reference evidence="2 3" key="1">
    <citation type="submission" date="2019-03" db="EMBL/GenBank/DDBJ databases">
        <title>Genomic Encyclopedia of Type Strains, Phase III (KMG-III): the genomes of soil and plant-associated and newly described type strains.</title>
        <authorList>
            <person name="Whitman W."/>
        </authorList>
    </citation>
    <scope>NUCLEOTIDE SEQUENCE [LARGE SCALE GENOMIC DNA]</scope>
    <source>
        <strain evidence="2 3">VKM Ac-2575</strain>
    </source>
</reference>
<keyword evidence="3" id="KW-1185">Reference proteome</keyword>
<sequence length="336" mass="35364">MVRGGTAADPELTMTEKDDQIPVHLRDAPLRRTPRAMPENLPPYSFFAALLAVAYAIAHVLWSLTAPPAFVRTEFLFGPVWLAALPATLATVGYSFLRAAATSVRVLAVCATGLGCVALGAYCMLLWPGLAQLLTVPFGEPISSTEIGAIVLRAIGTAAALGIATAIVPVARALRHVCVNCGRNHAAPDNEALRWGRIGGYFALASFTVRMVPAVHSWIVEGGLGDPAGFPLFIALMIAAGTLLPLALISPWGQYWPKWLGPIAGRPVPRWMLLGPGWMMSAGLGAYFGIGGLTAVALGRTGGALEILAYTGWGAGLAVACASYARRTRPVCTDHR</sequence>
<evidence type="ECO:0000313" key="3">
    <source>
        <dbReference type="Proteomes" id="UP000295151"/>
    </source>
</evidence>
<dbReference type="AlphaFoldDB" id="A0A4R7T8R3"/>
<dbReference type="EMBL" id="SOCE01000001">
    <property type="protein sequence ID" value="TDU87726.1"/>
    <property type="molecule type" value="Genomic_DNA"/>
</dbReference>
<protein>
    <submittedName>
        <fullName evidence="2">Uncharacterized protein</fullName>
    </submittedName>
</protein>
<accession>A0A4R7T8R3</accession>
<evidence type="ECO:0000256" key="1">
    <source>
        <dbReference type="SAM" id="Phobius"/>
    </source>
</evidence>
<organism evidence="2 3">
    <name type="scientific">Kribbella voronezhensis</name>
    <dbReference type="NCBI Taxonomy" id="2512212"/>
    <lineage>
        <taxon>Bacteria</taxon>
        <taxon>Bacillati</taxon>
        <taxon>Actinomycetota</taxon>
        <taxon>Actinomycetes</taxon>
        <taxon>Propionibacteriales</taxon>
        <taxon>Kribbellaceae</taxon>
        <taxon>Kribbella</taxon>
    </lineage>
</organism>
<feature type="transmembrane region" description="Helical" evidence="1">
    <location>
        <begin position="232"/>
        <end position="250"/>
    </location>
</feature>
<feature type="transmembrane region" description="Helical" evidence="1">
    <location>
        <begin position="104"/>
        <end position="127"/>
    </location>
</feature>
<gene>
    <name evidence="2" type="ORF">EV138_1253</name>
</gene>
<keyword evidence="1" id="KW-0472">Membrane</keyword>
<feature type="transmembrane region" description="Helical" evidence="1">
    <location>
        <begin position="76"/>
        <end position="97"/>
    </location>
</feature>